<sequence>MTERFNRRLRRLREHHAICEQRHRRNSAKDGMKTSHQDGQKRDEEDLDGQKRDEEDLDGQKRDEEDLDGQKRDEEDLDGQKRDEEDQDGQNDLIQEICIEEQSNQGNKDCSDLDESEGSVFVPSVEESTDDEDLDSEESQLEKTIRKTVKDTIFNTFEEVKKAKQKTPRKKAKQKSPRKMTIKTSQRDPKGKRTWNKKQYCVFCEKAQSKLARHLERSHSNETEVAKAFSFPKRSKERRILLEQLRNQGNYYHNIKVLETGRGEIITWRQPTEDADISEFLPCPDCLAFFMKKDLWKHSKTCRGQRDVKRSRGERVRSAAVCLIPTPAQCSAGISSLLQAMRQDEISETIMKDSLICLYGESLYTKCGHDKSQHQYIIQKMRELARFMIEVKSRSREVSNLTQLCNPENFLLAIAACKEVSSYQPDLNTFKTPSLALKIGYSLKKACQLSLGQSLMAGDRDTEKKLKTSSSSLTVIGHLKSVEQVSKDKLKENVNGAEWKILAETLLCQIILFNRRREGEASKLLLASYVNRNVKPPNEDVVKSLTKLERELCNELTRLEIRGKRGKKVPVLLTKDMLESMDLLNESRSTVGISDSNPYVFARLGALTHIRGSDCLRKFSKTCGAKDPKSLTSTKLRKQIATLSQIMNLKNNELDQLAKFLGHDIRVHREYYRLSENTIQLAKVSKLLLSLEKGSDCYKGRSLEEITFRTEGE</sequence>
<organism evidence="2 3">
    <name type="scientific">Carassius auratus</name>
    <name type="common">Goldfish</name>
    <dbReference type="NCBI Taxonomy" id="7957"/>
    <lineage>
        <taxon>Eukaryota</taxon>
        <taxon>Metazoa</taxon>
        <taxon>Chordata</taxon>
        <taxon>Craniata</taxon>
        <taxon>Vertebrata</taxon>
        <taxon>Euteleostomi</taxon>
        <taxon>Actinopterygii</taxon>
        <taxon>Neopterygii</taxon>
        <taxon>Teleostei</taxon>
        <taxon>Ostariophysi</taxon>
        <taxon>Cypriniformes</taxon>
        <taxon>Cyprinidae</taxon>
        <taxon>Cyprininae</taxon>
        <taxon>Carassius</taxon>
    </lineage>
</organism>
<dbReference type="PANTHER" id="PTHR33480">
    <property type="entry name" value="SET DOMAIN-CONTAINING PROTEIN-RELATED"/>
    <property type="match status" value="1"/>
</dbReference>
<evidence type="ECO:0000313" key="3">
    <source>
        <dbReference type="RefSeq" id="XP_026054801.1"/>
    </source>
</evidence>
<dbReference type="Proteomes" id="UP000515129">
    <property type="component" value="Chromosome 22"/>
</dbReference>
<feature type="compositionally biased region" description="Basic residues" evidence="1">
    <location>
        <begin position="163"/>
        <end position="181"/>
    </location>
</feature>
<accession>A0A6P6J3S7</accession>
<feature type="compositionally biased region" description="Acidic residues" evidence="1">
    <location>
        <begin position="127"/>
        <end position="139"/>
    </location>
</feature>
<name>A0A6P6J3S7_CARAU</name>
<protein>
    <submittedName>
        <fullName evidence="3">Uncharacterized protein LOC113040760</fullName>
    </submittedName>
</protein>
<gene>
    <name evidence="3" type="primary">LOC113040760</name>
</gene>
<dbReference type="AlphaFoldDB" id="A0A6P6J3S7"/>
<keyword evidence="2" id="KW-1185">Reference proteome</keyword>
<evidence type="ECO:0000256" key="1">
    <source>
        <dbReference type="SAM" id="MobiDB-lite"/>
    </source>
</evidence>
<dbReference type="KEGG" id="caua:113040760"/>
<dbReference type="PANTHER" id="PTHR33480:SF5">
    <property type="entry name" value="SI:DKEY-51D8.9"/>
    <property type="match status" value="1"/>
</dbReference>
<dbReference type="GeneID" id="113040760"/>
<feature type="compositionally biased region" description="Basic and acidic residues" evidence="1">
    <location>
        <begin position="15"/>
        <end position="84"/>
    </location>
</feature>
<proteinExistence type="predicted"/>
<evidence type="ECO:0000313" key="2">
    <source>
        <dbReference type="Proteomes" id="UP000515129"/>
    </source>
</evidence>
<reference evidence="3" key="1">
    <citation type="submission" date="2025-08" db="UniProtKB">
        <authorList>
            <consortium name="RefSeq"/>
        </authorList>
    </citation>
    <scope>IDENTIFICATION</scope>
    <source>
        <strain evidence="3">Wakin</strain>
        <tissue evidence="3">Muscle</tissue>
    </source>
</reference>
<feature type="region of interest" description="Disordered" evidence="1">
    <location>
        <begin position="1"/>
        <end position="141"/>
    </location>
</feature>
<dbReference type="RefSeq" id="XP_026054801.1">
    <property type="nucleotide sequence ID" value="XM_026199016.1"/>
</dbReference>
<dbReference type="OrthoDB" id="5376140at2759"/>
<feature type="region of interest" description="Disordered" evidence="1">
    <location>
        <begin position="161"/>
        <end position="192"/>
    </location>
</feature>